<gene>
    <name evidence="4" type="ORF">LPTSP3_g35800</name>
</gene>
<evidence type="ECO:0000313" key="5">
    <source>
        <dbReference type="Proteomes" id="UP000245263"/>
    </source>
</evidence>
<proteinExistence type="predicted"/>
<evidence type="ECO:0000313" key="4">
    <source>
        <dbReference type="EMBL" id="BDA80650.1"/>
    </source>
</evidence>
<dbReference type="GO" id="GO:0016757">
    <property type="term" value="F:glycosyltransferase activity"/>
    <property type="evidence" value="ECO:0007669"/>
    <property type="project" value="UniProtKB-KW"/>
</dbReference>
<name>A0ABM7UND6_9LEPT</name>
<evidence type="ECO:0000259" key="3">
    <source>
        <dbReference type="Pfam" id="PF13439"/>
    </source>
</evidence>
<dbReference type="RefSeq" id="WP_242935281.1">
    <property type="nucleotide sequence ID" value="NZ_AP025028.1"/>
</dbReference>
<protein>
    <submittedName>
        <fullName evidence="4">Mannosyltransferase</fullName>
    </submittedName>
</protein>
<dbReference type="PANTHER" id="PTHR46401:SF2">
    <property type="entry name" value="GLYCOSYLTRANSFERASE WBBK-RELATED"/>
    <property type="match status" value="1"/>
</dbReference>
<dbReference type="Pfam" id="PF00534">
    <property type="entry name" value="Glycos_transf_1"/>
    <property type="match status" value="1"/>
</dbReference>
<dbReference type="Proteomes" id="UP000245263">
    <property type="component" value="Chromosome 1"/>
</dbReference>
<dbReference type="SUPFAM" id="SSF53756">
    <property type="entry name" value="UDP-Glycosyltransferase/glycogen phosphorylase"/>
    <property type="match status" value="1"/>
</dbReference>
<evidence type="ECO:0000259" key="2">
    <source>
        <dbReference type="Pfam" id="PF00534"/>
    </source>
</evidence>
<feature type="domain" description="Glycosyl transferase family 1" evidence="2">
    <location>
        <begin position="181"/>
        <end position="338"/>
    </location>
</feature>
<dbReference type="Gene3D" id="3.40.50.2000">
    <property type="entry name" value="Glycogen Phosphorylase B"/>
    <property type="match status" value="2"/>
</dbReference>
<dbReference type="InterPro" id="IPR001296">
    <property type="entry name" value="Glyco_trans_1"/>
</dbReference>
<accession>A0ABM7UND6</accession>
<keyword evidence="5" id="KW-1185">Reference proteome</keyword>
<dbReference type="EMBL" id="AP025028">
    <property type="protein sequence ID" value="BDA80650.1"/>
    <property type="molecule type" value="Genomic_DNA"/>
</dbReference>
<organism evidence="4 5">
    <name type="scientific">Leptospira kobayashii</name>
    <dbReference type="NCBI Taxonomy" id="1917830"/>
    <lineage>
        <taxon>Bacteria</taxon>
        <taxon>Pseudomonadati</taxon>
        <taxon>Spirochaetota</taxon>
        <taxon>Spirochaetia</taxon>
        <taxon>Leptospirales</taxon>
        <taxon>Leptospiraceae</taxon>
        <taxon>Leptospira</taxon>
    </lineage>
</organism>
<keyword evidence="1" id="KW-0808">Transferase</keyword>
<evidence type="ECO:0000256" key="1">
    <source>
        <dbReference type="ARBA" id="ARBA00022679"/>
    </source>
</evidence>
<dbReference type="InterPro" id="IPR028098">
    <property type="entry name" value="Glyco_trans_4-like_N"/>
</dbReference>
<dbReference type="Pfam" id="PF13439">
    <property type="entry name" value="Glyco_transf_4"/>
    <property type="match status" value="1"/>
</dbReference>
<keyword evidence="4" id="KW-0328">Glycosyltransferase</keyword>
<sequence length="371" mass="43090">MPIKVGFDARMIENSGIGIRIQHILKFWPLSEKEVELHVFGDPSLLSKHDLPSHSKIIPYTAKIYSVREWLGHPSMKKMDILDIPHFNVPIFHIRKCIVTIHDLIPYHFKAAHSSLVKRIYMQFIFRWIKWFAHKIIAVSEFTKQDLIREFHYQTSRISVIYNGIDTETFSKRKPAELSSFQTKYKLPKDYIFTVGIGKAHKNFPFLLETLEEMWQDKSLKSPLVIGGISKKIPDELLEFQKKHKTLIYFLPHLPYDKLPLVYQSAKLFIYPSMYEGFGFPVLEAQTSGTPVLSSSASVLPEILKDTAEYFDPSDKNDLKIKLSEILKNQKKQKQLTKLGETNSKRFPWKNAIENLNSLYQSEIEGFAENG</sequence>
<dbReference type="CDD" id="cd03809">
    <property type="entry name" value="GT4_MtfB-like"/>
    <property type="match status" value="1"/>
</dbReference>
<reference evidence="4 5" key="1">
    <citation type="submission" date="2021-08" db="EMBL/GenBank/DDBJ databases">
        <title>Complete genome sequence of Leptospira kobayashii strain E30.</title>
        <authorList>
            <person name="Nakao R."/>
            <person name="Nakamura S."/>
            <person name="Masuzawa T."/>
            <person name="Koizumi N."/>
        </authorList>
    </citation>
    <scope>NUCLEOTIDE SEQUENCE [LARGE SCALE GENOMIC DNA]</scope>
    <source>
        <strain evidence="4 5">E30</strain>
    </source>
</reference>
<feature type="domain" description="Glycosyltransferase subfamily 4-like N-terminal" evidence="3">
    <location>
        <begin position="93"/>
        <end position="168"/>
    </location>
</feature>
<dbReference type="PANTHER" id="PTHR46401">
    <property type="entry name" value="GLYCOSYLTRANSFERASE WBBK-RELATED"/>
    <property type="match status" value="1"/>
</dbReference>